<dbReference type="SUPFAM" id="SSF52943">
    <property type="entry name" value="ATP synthase (F1-ATPase), gamma subunit"/>
    <property type="match status" value="1"/>
</dbReference>
<evidence type="ECO:0000256" key="2">
    <source>
        <dbReference type="ARBA" id="ARBA00004202"/>
    </source>
</evidence>
<evidence type="ECO:0000256" key="11">
    <source>
        <dbReference type="HAMAP-Rule" id="MF_00815"/>
    </source>
</evidence>
<comment type="similarity">
    <text evidence="3 11">Belongs to the ATPase gamma chain family.</text>
</comment>
<dbReference type="AlphaFoldDB" id="A0A1G6MBX5"/>
<dbReference type="GO" id="GO:0045259">
    <property type="term" value="C:proton-transporting ATP synthase complex"/>
    <property type="evidence" value="ECO:0007669"/>
    <property type="project" value="UniProtKB-KW"/>
</dbReference>
<dbReference type="NCBIfam" id="TIGR01146">
    <property type="entry name" value="ATPsyn_F1gamma"/>
    <property type="match status" value="1"/>
</dbReference>
<evidence type="ECO:0000256" key="8">
    <source>
        <dbReference type="ARBA" id="ARBA00023136"/>
    </source>
</evidence>
<comment type="subcellular location">
    <subcellularLocation>
        <location evidence="2 11">Cell membrane</location>
        <topology evidence="2 11">Peripheral membrane protein</topology>
    </subcellularLocation>
</comment>
<evidence type="ECO:0000313" key="13">
    <source>
        <dbReference type="Proteomes" id="UP000199387"/>
    </source>
</evidence>
<protein>
    <recommendedName>
        <fullName evidence="11">ATP synthase gamma chain</fullName>
    </recommendedName>
    <alternativeName>
        <fullName evidence="11">ATP synthase F1 sector gamma subunit</fullName>
    </alternativeName>
    <alternativeName>
        <fullName evidence="11">F-ATPase gamma subunit</fullName>
    </alternativeName>
</protein>
<reference evidence="12 13" key="1">
    <citation type="submission" date="2016-10" db="EMBL/GenBank/DDBJ databases">
        <authorList>
            <person name="de Groot N.N."/>
        </authorList>
    </citation>
    <scope>NUCLEOTIDE SEQUENCE [LARGE SCALE GENOMIC DNA]</scope>
    <source>
        <strain evidence="12 13">DSM 45514</strain>
    </source>
</reference>
<dbReference type="InterPro" id="IPR035968">
    <property type="entry name" value="ATP_synth_F1_ATPase_gsu"/>
</dbReference>
<accession>A0A1G6MBX5</accession>
<dbReference type="GO" id="GO:0005524">
    <property type="term" value="F:ATP binding"/>
    <property type="evidence" value="ECO:0007669"/>
    <property type="project" value="UniProtKB-UniRule"/>
</dbReference>
<dbReference type="Gene3D" id="3.40.1380.10">
    <property type="match status" value="1"/>
</dbReference>
<evidence type="ECO:0000256" key="9">
    <source>
        <dbReference type="ARBA" id="ARBA00023196"/>
    </source>
</evidence>
<dbReference type="PRINTS" id="PR00126">
    <property type="entry name" value="ATPASEGAMMA"/>
</dbReference>
<evidence type="ECO:0000256" key="6">
    <source>
        <dbReference type="ARBA" id="ARBA00022781"/>
    </source>
</evidence>
<keyword evidence="10 11" id="KW-0066">ATP synthesis</keyword>
<keyword evidence="8 11" id="KW-0472">Membrane</keyword>
<evidence type="ECO:0000256" key="5">
    <source>
        <dbReference type="ARBA" id="ARBA00022475"/>
    </source>
</evidence>
<dbReference type="PANTHER" id="PTHR11693">
    <property type="entry name" value="ATP SYNTHASE GAMMA CHAIN"/>
    <property type="match status" value="1"/>
</dbReference>
<comment type="subunit">
    <text evidence="11">F-type ATPases have 2 components, CF(1) - the catalytic core - and CF(0) - the membrane proton channel. CF(1) has five subunits: alpha(3), beta(3), gamma(1), delta(1), epsilon(1). CF(0) has three main subunits: a, b and c.</text>
</comment>
<dbReference type="GO" id="GO:0046933">
    <property type="term" value="F:proton-transporting ATP synthase activity, rotational mechanism"/>
    <property type="evidence" value="ECO:0007669"/>
    <property type="project" value="UniProtKB-UniRule"/>
</dbReference>
<dbReference type="FunFam" id="1.10.287.80:FF:000001">
    <property type="entry name" value="ATP synthase gamma chain"/>
    <property type="match status" value="1"/>
</dbReference>
<dbReference type="RefSeq" id="WP_091569652.1">
    <property type="nucleotide sequence ID" value="NZ_FMZA01000009.1"/>
</dbReference>
<dbReference type="CDD" id="cd12151">
    <property type="entry name" value="F1-ATPase_gamma"/>
    <property type="match status" value="1"/>
</dbReference>
<evidence type="ECO:0000256" key="1">
    <source>
        <dbReference type="ARBA" id="ARBA00003456"/>
    </source>
</evidence>
<dbReference type="PANTHER" id="PTHR11693:SF22">
    <property type="entry name" value="ATP SYNTHASE SUBUNIT GAMMA, MITOCHONDRIAL"/>
    <property type="match status" value="1"/>
</dbReference>
<organism evidence="12 13">
    <name type="scientific">Melghirimyces thermohalophilus</name>
    <dbReference type="NCBI Taxonomy" id="1236220"/>
    <lineage>
        <taxon>Bacteria</taxon>
        <taxon>Bacillati</taxon>
        <taxon>Bacillota</taxon>
        <taxon>Bacilli</taxon>
        <taxon>Bacillales</taxon>
        <taxon>Thermoactinomycetaceae</taxon>
        <taxon>Melghirimyces</taxon>
    </lineage>
</organism>
<dbReference type="FunFam" id="3.40.1380.10:FF:000002">
    <property type="entry name" value="ATP synthase gamma chain"/>
    <property type="match status" value="1"/>
</dbReference>
<dbReference type="Proteomes" id="UP000199387">
    <property type="component" value="Unassembled WGS sequence"/>
</dbReference>
<evidence type="ECO:0000256" key="7">
    <source>
        <dbReference type="ARBA" id="ARBA00023065"/>
    </source>
</evidence>
<dbReference type="OrthoDB" id="9812769at2"/>
<comment type="function">
    <text evidence="1 11">Produces ATP from ADP in the presence of a proton gradient across the membrane. The gamma chain is believed to be important in regulating ATPase activity and the flow of protons through the CF(0) complex.</text>
</comment>
<evidence type="ECO:0000256" key="3">
    <source>
        <dbReference type="ARBA" id="ARBA00007681"/>
    </source>
</evidence>
<evidence type="ECO:0000256" key="4">
    <source>
        <dbReference type="ARBA" id="ARBA00022448"/>
    </source>
</evidence>
<dbReference type="InterPro" id="IPR000131">
    <property type="entry name" value="ATP_synth_F1_gsu"/>
</dbReference>
<dbReference type="InterPro" id="IPR023632">
    <property type="entry name" value="ATP_synth_F1_gsu_CS"/>
</dbReference>
<keyword evidence="4 11" id="KW-0813">Transport</keyword>
<evidence type="ECO:0000313" key="12">
    <source>
        <dbReference type="EMBL" id="SDC53009.1"/>
    </source>
</evidence>
<gene>
    <name evidence="11" type="primary">atpG</name>
    <name evidence="12" type="ORF">SAMN04488112_109104</name>
</gene>
<dbReference type="HAMAP" id="MF_00815">
    <property type="entry name" value="ATP_synth_gamma_bact"/>
    <property type="match status" value="1"/>
</dbReference>
<dbReference type="GO" id="GO:0005886">
    <property type="term" value="C:plasma membrane"/>
    <property type="evidence" value="ECO:0007669"/>
    <property type="project" value="UniProtKB-SubCell"/>
</dbReference>
<dbReference type="Gene3D" id="1.10.287.80">
    <property type="entry name" value="ATP synthase, gamma subunit, helix hairpin domain"/>
    <property type="match status" value="1"/>
</dbReference>
<keyword evidence="6 11" id="KW-0375">Hydrogen ion transport</keyword>
<dbReference type="GO" id="GO:0042777">
    <property type="term" value="P:proton motive force-driven plasma membrane ATP synthesis"/>
    <property type="evidence" value="ECO:0007669"/>
    <property type="project" value="UniProtKB-UniRule"/>
</dbReference>
<keyword evidence="7 11" id="KW-0406">Ion transport</keyword>
<dbReference type="EMBL" id="FMZA01000009">
    <property type="protein sequence ID" value="SDC53009.1"/>
    <property type="molecule type" value="Genomic_DNA"/>
</dbReference>
<evidence type="ECO:0000256" key="10">
    <source>
        <dbReference type="ARBA" id="ARBA00023310"/>
    </source>
</evidence>
<keyword evidence="9 11" id="KW-0139">CF(1)</keyword>
<name>A0A1G6MBX5_9BACL</name>
<dbReference type="PROSITE" id="PS00153">
    <property type="entry name" value="ATPASE_GAMMA"/>
    <property type="match status" value="1"/>
</dbReference>
<proteinExistence type="inferred from homology"/>
<dbReference type="Pfam" id="PF00231">
    <property type="entry name" value="ATP-synt"/>
    <property type="match status" value="1"/>
</dbReference>
<keyword evidence="5 11" id="KW-1003">Cell membrane</keyword>
<sequence>MAESMRDIKRRIGSVQNMKQITKAFEMVSAAKLRRAQEKAESARPYAEKIREVIASIAGGTQGVQHPMLVSRPVKKTGYLVITSDRGLAGGFNANLLRSLAKTVAERHQSKDEYVIFVIGRKGRDFLMRRGYPVIEDVTDLSDSPEFSDIRSIAKKAIDMFADEEYDELYLYYNEFINQITQRPLEKRVLPLADMESNEEESGPQALYEYEPSAEEVLAELLPRYATTLIYSALLESKASEHGARMSAMGNASDNASDMIETLTLQYNRARQAAITQELAEIVGGASALE</sequence>
<keyword evidence="13" id="KW-1185">Reference proteome</keyword>
<dbReference type="STRING" id="1236220.SAMN04488112_109104"/>